<sequence>MREPNEADDAAVARARAADAAPLRSVAALPGPRGWPLIGNLLQFDLPRLHRQFEDWADRHGPTYRLRLGRREVLVISDAETIAALLRDRPDTWRRMRPIEAVIREAGGHGVFSAEGDDWRRQRRLVMSAFDPGHLKRFYPSLQRVTERLMASWREAARRGEAIDLQASLMRYTVDVTTGLAFGVDLNTIDAPHPLQEHLDKLFPMLFRRVNLPFPYWHYLRLPIDREYDRHLRRVHEAVRGFVQAARQRLQDEPTRRERPTDLLEAMLAARDADGSALTEEEVAGNVLTVLLAGEDTTANTLGWAIWLLHEHPDDWQALVAEVDAALGDARLPPSFDAARGLASIEASVGEAMRLKPVAPLLFMEANRETALAGFRLPPGAVVFCLMRRAALDARLAEDVADFRPGRWQDGADRAVQKASMPFGAGPRLCPGRYLALLEMKMVLGMLARNFELLEVGPEGGGAPGERMAFTMFPVGLKMRLAERARR</sequence>
<dbReference type="RefSeq" id="WP_011830956.1">
    <property type="nucleotide sequence ID" value="NC_008825.1"/>
</dbReference>
<dbReference type="GO" id="GO:0005506">
    <property type="term" value="F:iron ion binding"/>
    <property type="evidence" value="ECO:0007669"/>
    <property type="project" value="InterPro"/>
</dbReference>
<evidence type="ECO:0000256" key="2">
    <source>
        <dbReference type="RuleBase" id="RU000461"/>
    </source>
</evidence>
<gene>
    <name evidence="3" type="ordered locus">Mpe_A3382</name>
</gene>
<comment type="similarity">
    <text evidence="2">Belongs to the cytochrome P450 family.</text>
</comment>
<name>A2SL96_METPP</name>
<keyword evidence="2" id="KW-0503">Monooxygenase</keyword>
<dbReference type="PRINTS" id="PR00463">
    <property type="entry name" value="EP450I"/>
</dbReference>
<proteinExistence type="inferred from homology"/>
<feature type="binding site" description="axial binding residue" evidence="1">
    <location>
        <position position="430"/>
    </location>
    <ligand>
        <name>heme</name>
        <dbReference type="ChEBI" id="CHEBI:30413"/>
    </ligand>
    <ligandPart>
        <name>Fe</name>
        <dbReference type="ChEBI" id="CHEBI:18248"/>
    </ligandPart>
</feature>
<protein>
    <submittedName>
        <fullName evidence="3">Putative cytochrome</fullName>
    </submittedName>
</protein>
<dbReference type="Pfam" id="PF00067">
    <property type="entry name" value="p450"/>
    <property type="match status" value="1"/>
</dbReference>
<dbReference type="PRINTS" id="PR00385">
    <property type="entry name" value="P450"/>
</dbReference>
<dbReference type="KEGG" id="mpt:Mpe_A3382"/>
<dbReference type="InterPro" id="IPR001128">
    <property type="entry name" value="Cyt_P450"/>
</dbReference>
<dbReference type="GO" id="GO:0016705">
    <property type="term" value="F:oxidoreductase activity, acting on paired donors, with incorporation or reduction of molecular oxygen"/>
    <property type="evidence" value="ECO:0007669"/>
    <property type="project" value="InterPro"/>
</dbReference>
<dbReference type="eggNOG" id="COG2124">
    <property type="taxonomic scope" value="Bacteria"/>
</dbReference>
<dbReference type="InterPro" id="IPR017972">
    <property type="entry name" value="Cyt_P450_CS"/>
</dbReference>
<comment type="cofactor">
    <cofactor evidence="1">
        <name>heme</name>
        <dbReference type="ChEBI" id="CHEBI:30413"/>
    </cofactor>
</comment>
<dbReference type="PROSITE" id="PS00086">
    <property type="entry name" value="CYTOCHROME_P450"/>
    <property type="match status" value="1"/>
</dbReference>
<accession>A2SL96</accession>
<organism evidence="3 4">
    <name type="scientific">Methylibium petroleiphilum (strain ATCC BAA-1232 / LMG 22953 / PM1)</name>
    <dbReference type="NCBI Taxonomy" id="420662"/>
    <lineage>
        <taxon>Bacteria</taxon>
        <taxon>Pseudomonadati</taxon>
        <taxon>Pseudomonadota</taxon>
        <taxon>Betaproteobacteria</taxon>
        <taxon>Burkholderiales</taxon>
        <taxon>Sphaerotilaceae</taxon>
        <taxon>Methylibium</taxon>
    </lineage>
</organism>
<reference evidence="3 4" key="1">
    <citation type="journal article" date="2007" name="J. Bacteriol.">
        <title>Whole-genome analysis of the methyl tert-butyl ether-degrading beta-proteobacterium Methylibium petroleiphilum PM1.</title>
        <authorList>
            <person name="Kane S.R."/>
            <person name="Chakicherla A.Y."/>
            <person name="Chain P.S.G."/>
            <person name="Schmidt R."/>
            <person name="Shin M.W."/>
            <person name="Legler T.C."/>
            <person name="Scow K.M."/>
            <person name="Larimer F.W."/>
            <person name="Lucas S.M."/>
            <person name="Richardson P.M."/>
            <person name="Hristova K.R."/>
        </authorList>
    </citation>
    <scope>NUCLEOTIDE SEQUENCE [LARGE SCALE GENOMIC DNA]</scope>
    <source>
        <strain evidence="4">ATCC BAA-1232 / LMG 22953 / PM1</strain>
    </source>
</reference>
<dbReference type="GO" id="GO:0020037">
    <property type="term" value="F:heme binding"/>
    <property type="evidence" value="ECO:0007669"/>
    <property type="project" value="InterPro"/>
</dbReference>
<dbReference type="GO" id="GO:0004497">
    <property type="term" value="F:monooxygenase activity"/>
    <property type="evidence" value="ECO:0007669"/>
    <property type="project" value="UniProtKB-KW"/>
</dbReference>
<keyword evidence="2" id="KW-0560">Oxidoreductase</keyword>
<evidence type="ECO:0000256" key="1">
    <source>
        <dbReference type="PIRSR" id="PIRSR602401-1"/>
    </source>
</evidence>
<dbReference type="InterPro" id="IPR036396">
    <property type="entry name" value="Cyt_P450_sf"/>
</dbReference>
<keyword evidence="1 2" id="KW-0479">Metal-binding</keyword>
<dbReference type="AlphaFoldDB" id="A2SL96"/>
<dbReference type="PANTHER" id="PTHR24301:SF2">
    <property type="entry name" value="THROMBOXANE-A SYNTHASE"/>
    <property type="match status" value="1"/>
</dbReference>
<dbReference type="HOGENOM" id="CLU_001570_5_1_4"/>
<keyword evidence="1 2" id="KW-0349">Heme</keyword>
<keyword evidence="1 2" id="KW-0408">Iron</keyword>
<dbReference type="CDD" id="cd11083">
    <property type="entry name" value="CYP_unk"/>
    <property type="match status" value="1"/>
</dbReference>
<dbReference type="Gene3D" id="1.10.630.10">
    <property type="entry name" value="Cytochrome P450"/>
    <property type="match status" value="1"/>
</dbReference>
<keyword evidence="4" id="KW-1185">Reference proteome</keyword>
<dbReference type="STRING" id="420662.Mpe_A3382"/>
<dbReference type="Proteomes" id="UP000000366">
    <property type="component" value="Chromosome"/>
</dbReference>
<dbReference type="InterPro" id="IPR002401">
    <property type="entry name" value="Cyt_P450_E_grp-I"/>
</dbReference>
<evidence type="ECO:0000313" key="4">
    <source>
        <dbReference type="Proteomes" id="UP000000366"/>
    </source>
</evidence>
<dbReference type="EMBL" id="CP000555">
    <property type="protein sequence ID" value="ABM96335.1"/>
    <property type="molecule type" value="Genomic_DNA"/>
</dbReference>
<evidence type="ECO:0000313" key="3">
    <source>
        <dbReference type="EMBL" id="ABM96335.1"/>
    </source>
</evidence>
<dbReference type="SUPFAM" id="SSF48264">
    <property type="entry name" value="Cytochrome P450"/>
    <property type="match status" value="1"/>
</dbReference>
<dbReference type="PANTHER" id="PTHR24301">
    <property type="entry name" value="THROMBOXANE-A SYNTHASE"/>
    <property type="match status" value="1"/>
</dbReference>